<evidence type="ECO:0000313" key="4">
    <source>
        <dbReference type="Proteomes" id="UP000567179"/>
    </source>
</evidence>
<keyword evidence="1" id="KW-0812">Transmembrane</keyword>
<dbReference type="Proteomes" id="UP000567179">
    <property type="component" value="Unassembled WGS sequence"/>
</dbReference>
<dbReference type="EMBL" id="JAACJJ010000014">
    <property type="protein sequence ID" value="KAF5327856.1"/>
    <property type="molecule type" value="Genomic_DNA"/>
</dbReference>
<reference evidence="3 4" key="1">
    <citation type="journal article" date="2020" name="ISME J.">
        <title>Uncovering the hidden diversity of litter-decomposition mechanisms in mushroom-forming fungi.</title>
        <authorList>
            <person name="Floudas D."/>
            <person name="Bentzer J."/>
            <person name="Ahren D."/>
            <person name="Johansson T."/>
            <person name="Persson P."/>
            <person name="Tunlid A."/>
        </authorList>
    </citation>
    <scope>NUCLEOTIDE SEQUENCE [LARGE SCALE GENOMIC DNA]</scope>
    <source>
        <strain evidence="3 4">CBS 101986</strain>
    </source>
</reference>
<evidence type="ECO:0000259" key="2">
    <source>
        <dbReference type="Pfam" id="PF20152"/>
    </source>
</evidence>
<name>A0A8H5BRR1_9AGAR</name>
<keyword evidence="4" id="KW-1185">Reference proteome</keyword>
<dbReference type="PANTHER" id="PTHR40465">
    <property type="entry name" value="CHROMOSOME 1, WHOLE GENOME SHOTGUN SEQUENCE"/>
    <property type="match status" value="1"/>
</dbReference>
<dbReference type="InterPro" id="IPR045339">
    <property type="entry name" value="DUF6534"/>
</dbReference>
<dbReference type="AlphaFoldDB" id="A0A8H5BRR1"/>
<feature type="transmembrane region" description="Helical" evidence="1">
    <location>
        <begin position="142"/>
        <end position="165"/>
    </location>
</feature>
<dbReference type="PANTHER" id="PTHR40465:SF1">
    <property type="entry name" value="DUF6534 DOMAIN-CONTAINING PROTEIN"/>
    <property type="match status" value="1"/>
</dbReference>
<sequence>MATVGDMVHVDLTTSIGAIQIGTIFSIFLLGIVSLLWSLEVAHTACACYEVYRATITLYGQPYKYTTYPALGSTTATGGAITFLVQSFSAYRLTRVLPRPYSIIGWICIVLGVLRFIASVYLANIAMHATDINHYAGKQGWLISSLLGVGAGIDVAIALSMLWYLAGKRREGLERITAVIDKLMEYTIRTGALTSIWAVILLIMFRTMPGNWSWLAVYLVLAKLYSTSFLSSLNARVAIREKLTNSSLPSSERVSKHRPRVDARTSAFGYNGPQAISIEMNTTTKTIHDDSEPHIHDHEDRAYGADKRLGAGHITIVTPYKSRADSDRGAS</sequence>
<keyword evidence="1" id="KW-0472">Membrane</keyword>
<evidence type="ECO:0000256" key="1">
    <source>
        <dbReference type="SAM" id="Phobius"/>
    </source>
</evidence>
<feature type="transmembrane region" description="Helical" evidence="1">
    <location>
        <begin position="103"/>
        <end position="122"/>
    </location>
</feature>
<feature type="transmembrane region" description="Helical" evidence="1">
    <location>
        <begin position="12"/>
        <end position="37"/>
    </location>
</feature>
<protein>
    <recommendedName>
        <fullName evidence="2">DUF6534 domain-containing protein</fullName>
    </recommendedName>
</protein>
<dbReference type="Pfam" id="PF20152">
    <property type="entry name" value="DUF6534"/>
    <property type="match status" value="1"/>
</dbReference>
<evidence type="ECO:0000313" key="3">
    <source>
        <dbReference type="EMBL" id="KAF5327856.1"/>
    </source>
</evidence>
<accession>A0A8H5BRR1</accession>
<feature type="transmembrane region" description="Helical" evidence="1">
    <location>
        <begin position="186"/>
        <end position="206"/>
    </location>
</feature>
<comment type="caution">
    <text evidence="3">The sequence shown here is derived from an EMBL/GenBank/DDBJ whole genome shotgun (WGS) entry which is preliminary data.</text>
</comment>
<organism evidence="3 4">
    <name type="scientific">Psilocybe cf. subviscida</name>
    <dbReference type="NCBI Taxonomy" id="2480587"/>
    <lineage>
        <taxon>Eukaryota</taxon>
        <taxon>Fungi</taxon>
        <taxon>Dikarya</taxon>
        <taxon>Basidiomycota</taxon>
        <taxon>Agaricomycotina</taxon>
        <taxon>Agaricomycetes</taxon>
        <taxon>Agaricomycetidae</taxon>
        <taxon>Agaricales</taxon>
        <taxon>Agaricineae</taxon>
        <taxon>Strophariaceae</taxon>
        <taxon>Psilocybe</taxon>
    </lineage>
</organism>
<dbReference type="OrthoDB" id="3231781at2759"/>
<keyword evidence="1" id="KW-1133">Transmembrane helix</keyword>
<proteinExistence type="predicted"/>
<feature type="transmembrane region" description="Helical" evidence="1">
    <location>
        <begin position="212"/>
        <end position="233"/>
    </location>
</feature>
<gene>
    <name evidence="3" type="ORF">D9619_004772</name>
</gene>
<feature type="domain" description="DUF6534" evidence="2">
    <location>
        <begin position="151"/>
        <end position="236"/>
    </location>
</feature>